<reference evidence="1 2" key="1">
    <citation type="submission" date="2018-02" db="EMBL/GenBank/DDBJ databases">
        <authorList>
            <person name="Cohen D.B."/>
            <person name="Kent A.D."/>
        </authorList>
    </citation>
    <scope>NUCLEOTIDE SEQUENCE [LARGE SCALE GENOMIC DNA]</scope>
    <source>
        <strain evidence="1 2">CCAP 1448/3</strain>
    </source>
</reference>
<organism evidence="1 2">
    <name type="scientific">Merismopedia glauca CCAP 1448/3</name>
    <dbReference type="NCBI Taxonomy" id="1296344"/>
    <lineage>
        <taxon>Bacteria</taxon>
        <taxon>Bacillati</taxon>
        <taxon>Cyanobacteriota</taxon>
        <taxon>Cyanophyceae</taxon>
        <taxon>Synechococcales</taxon>
        <taxon>Merismopediaceae</taxon>
        <taxon>Merismopedia</taxon>
    </lineage>
</organism>
<dbReference type="Proteomes" id="UP000238762">
    <property type="component" value="Unassembled WGS sequence"/>
</dbReference>
<dbReference type="AlphaFoldDB" id="A0A2T1C4Z0"/>
<gene>
    <name evidence="1" type="ORF">C7B64_09665</name>
</gene>
<dbReference type="EMBL" id="PVWJ01000038">
    <property type="protein sequence ID" value="PSB03207.1"/>
    <property type="molecule type" value="Genomic_DNA"/>
</dbReference>
<proteinExistence type="predicted"/>
<keyword evidence="2" id="KW-1185">Reference proteome</keyword>
<evidence type="ECO:0000313" key="1">
    <source>
        <dbReference type="EMBL" id="PSB03207.1"/>
    </source>
</evidence>
<name>A0A2T1C4Z0_9CYAN</name>
<protein>
    <submittedName>
        <fullName evidence="1">Uncharacterized protein</fullName>
    </submittedName>
</protein>
<comment type="caution">
    <text evidence="1">The sequence shown here is derived from an EMBL/GenBank/DDBJ whole genome shotgun (WGS) entry which is preliminary data.</text>
</comment>
<accession>A0A2T1C4Z0</accession>
<reference evidence="1 2" key="2">
    <citation type="submission" date="2018-03" db="EMBL/GenBank/DDBJ databases">
        <title>The ancient ancestry and fast evolution of plastids.</title>
        <authorList>
            <person name="Moore K.R."/>
            <person name="Magnabosco C."/>
            <person name="Momper L."/>
            <person name="Gold D.A."/>
            <person name="Bosak T."/>
            <person name="Fournier G.P."/>
        </authorList>
    </citation>
    <scope>NUCLEOTIDE SEQUENCE [LARGE SCALE GENOMIC DNA]</scope>
    <source>
        <strain evidence="1 2">CCAP 1448/3</strain>
    </source>
</reference>
<sequence>MKKEGGRKREQGEDLLLKAFVFVSIPKNTFARGLQTLESGKMFALQEFELKNSLWRLYSK</sequence>
<evidence type="ECO:0000313" key="2">
    <source>
        <dbReference type="Proteomes" id="UP000238762"/>
    </source>
</evidence>